<sequence>MPAFMYKGGADHTLQHIILFIQRRAHTAERRILFTFKNRVLYGRKIFFKLFEVIAKIILQMH</sequence>
<dbReference type="EMBL" id="VSSQ01045200">
    <property type="protein sequence ID" value="MPM99081.1"/>
    <property type="molecule type" value="Genomic_DNA"/>
</dbReference>
<protein>
    <submittedName>
        <fullName evidence="1">Uncharacterized protein</fullName>
    </submittedName>
</protein>
<accession>A0A645ECK9</accession>
<organism evidence="1">
    <name type="scientific">bioreactor metagenome</name>
    <dbReference type="NCBI Taxonomy" id="1076179"/>
    <lineage>
        <taxon>unclassified sequences</taxon>
        <taxon>metagenomes</taxon>
        <taxon>ecological metagenomes</taxon>
    </lineage>
</organism>
<proteinExistence type="predicted"/>
<evidence type="ECO:0000313" key="1">
    <source>
        <dbReference type="EMBL" id="MPM99081.1"/>
    </source>
</evidence>
<gene>
    <name evidence="1" type="ORF">SDC9_146271</name>
</gene>
<dbReference type="AlphaFoldDB" id="A0A645ECK9"/>
<comment type="caution">
    <text evidence="1">The sequence shown here is derived from an EMBL/GenBank/DDBJ whole genome shotgun (WGS) entry which is preliminary data.</text>
</comment>
<name>A0A645ECK9_9ZZZZ</name>
<reference evidence="1" key="1">
    <citation type="submission" date="2019-08" db="EMBL/GenBank/DDBJ databases">
        <authorList>
            <person name="Kucharzyk K."/>
            <person name="Murdoch R.W."/>
            <person name="Higgins S."/>
            <person name="Loffler F."/>
        </authorList>
    </citation>
    <scope>NUCLEOTIDE SEQUENCE</scope>
</reference>